<keyword evidence="1" id="KW-0472">Membrane</keyword>
<gene>
    <name evidence="2" type="ORF">ALC62_09288</name>
</gene>
<accession>A0A151IFI7</accession>
<reference evidence="2 3" key="1">
    <citation type="submission" date="2016-03" db="EMBL/GenBank/DDBJ databases">
        <title>Cyphomyrmex costatus WGS genome.</title>
        <authorList>
            <person name="Nygaard S."/>
            <person name="Hu H."/>
            <person name="Boomsma J."/>
            <person name="Zhang G."/>
        </authorList>
    </citation>
    <scope>NUCLEOTIDE SEQUENCE [LARGE SCALE GENOMIC DNA]</scope>
    <source>
        <strain evidence="2">MS0001</strain>
        <tissue evidence="2">Whole body</tissue>
    </source>
</reference>
<feature type="transmembrane region" description="Helical" evidence="1">
    <location>
        <begin position="16"/>
        <end position="36"/>
    </location>
</feature>
<dbReference type="EMBL" id="KQ977776">
    <property type="protein sequence ID" value="KYM99958.1"/>
    <property type="molecule type" value="Genomic_DNA"/>
</dbReference>
<name>A0A151IFI7_9HYME</name>
<feature type="non-terminal residue" evidence="2">
    <location>
        <position position="1"/>
    </location>
</feature>
<dbReference type="AlphaFoldDB" id="A0A151IFI7"/>
<dbReference type="Proteomes" id="UP000078542">
    <property type="component" value="Unassembled WGS sequence"/>
</dbReference>
<organism evidence="2 3">
    <name type="scientific">Cyphomyrmex costatus</name>
    <dbReference type="NCBI Taxonomy" id="456900"/>
    <lineage>
        <taxon>Eukaryota</taxon>
        <taxon>Metazoa</taxon>
        <taxon>Ecdysozoa</taxon>
        <taxon>Arthropoda</taxon>
        <taxon>Hexapoda</taxon>
        <taxon>Insecta</taxon>
        <taxon>Pterygota</taxon>
        <taxon>Neoptera</taxon>
        <taxon>Endopterygota</taxon>
        <taxon>Hymenoptera</taxon>
        <taxon>Apocrita</taxon>
        <taxon>Aculeata</taxon>
        <taxon>Formicoidea</taxon>
        <taxon>Formicidae</taxon>
        <taxon>Myrmicinae</taxon>
        <taxon>Cyphomyrmex</taxon>
    </lineage>
</organism>
<evidence type="ECO:0000313" key="3">
    <source>
        <dbReference type="Proteomes" id="UP000078542"/>
    </source>
</evidence>
<evidence type="ECO:0000313" key="2">
    <source>
        <dbReference type="EMBL" id="KYM99958.1"/>
    </source>
</evidence>
<keyword evidence="1" id="KW-1133">Transmembrane helix</keyword>
<proteinExistence type="predicted"/>
<evidence type="ECO:0000256" key="1">
    <source>
        <dbReference type="SAM" id="Phobius"/>
    </source>
</evidence>
<protein>
    <submittedName>
        <fullName evidence="2">Uncharacterized protein</fullName>
    </submittedName>
</protein>
<keyword evidence="3" id="KW-1185">Reference proteome</keyword>
<sequence>AAFRFPTRVHPNTQKTFRFLLSVFTGHLGGTFRFLFYSPGRVEKPPGCSSRVE</sequence>
<keyword evidence="1" id="KW-0812">Transmembrane</keyword>